<dbReference type="OrthoDB" id="9805307at2"/>
<dbReference type="GO" id="GO:0016853">
    <property type="term" value="F:isomerase activity"/>
    <property type="evidence" value="ECO:0007669"/>
    <property type="project" value="UniProtKB-KW"/>
</dbReference>
<dbReference type="Gene3D" id="3.90.850.10">
    <property type="entry name" value="Fumarylacetoacetase-like, C-terminal domain"/>
    <property type="match status" value="1"/>
</dbReference>
<dbReference type="GO" id="GO:0019752">
    <property type="term" value="P:carboxylic acid metabolic process"/>
    <property type="evidence" value="ECO:0007669"/>
    <property type="project" value="UniProtKB-ARBA"/>
</dbReference>
<keyword evidence="4" id="KW-0413">Isomerase</keyword>
<reference evidence="4 5" key="1">
    <citation type="submission" date="2015-09" db="EMBL/GenBank/DDBJ databases">
        <title>Draft genome sequence of Alicyclobacillus ferrooxydans DSM 22381.</title>
        <authorList>
            <person name="Hemp J."/>
        </authorList>
    </citation>
    <scope>NUCLEOTIDE SEQUENCE [LARGE SCALE GENOMIC DNA]</scope>
    <source>
        <strain evidence="4 5">TC-34</strain>
    </source>
</reference>
<comment type="similarity">
    <text evidence="1">Belongs to the FAH family.</text>
</comment>
<dbReference type="InterPro" id="IPR036663">
    <property type="entry name" value="Fumarylacetoacetase_C_sf"/>
</dbReference>
<dbReference type="InterPro" id="IPR011234">
    <property type="entry name" value="Fumarylacetoacetase-like_C"/>
</dbReference>
<dbReference type="EMBL" id="LJCO01000045">
    <property type="protein sequence ID" value="KPV43795.1"/>
    <property type="molecule type" value="Genomic_DNA"/>
</dbReference>
<comment type="caution">
    <text evidence="4">The sequence shown here is derived from an EMBL/GenBank/DDBJ whole genome shotgun (WGS) entry which is preliminary data.</text>
</comment>
<accession>A0A0P9CDI0</accession>
<keyword evidence="2" id="KW-0479">Metal-binding</keyword>
<sequence length="297" mass="32681">MKLITYQSADRLQLGVVDEELGVLDVASASKEFNAETTPTLDTVCADMGHGVAVLTDLLDKAKQAPGKSLFLDESTLVLGPSVPRTGKIICVGLNYRRHAIESNLPLPEVPLLFSKYQNSLAAHNEEILLPTNSSECDYEAELAIVIGKQAKCIDKESAKDYVLGYTNANDLSARDLQFRTSQWLLGKSCDGFCPVGPYLVTKDEVPNPDNLYIRCYVNGELRQNSNTSDLVFPCDEIISFASHYMTLEPGDIILTGTPEGVAMGYPKGQRPWLHDGDEVVVEVEKLGRLVNRMKRV</sequence>
<evidence type="ECO:0000259" key="3">
    <source>
        <dbReference type="Pfam" id="PF01557"/>
    </source>
</evidence>
<dbReference type="RefSeq" id="WP_054969102.1">
    <property type="nucleotide sequence ID" value="NZ_LJCO01000045.1"/>
</dbReference>
<proteinExistence type="inferred from homology"/>
<keyword evidence="5" id="KW-1185">Reference proteome</keyword>
<dbReference type="AlphaFoldDB" id="A0A0P9CDI0"/>
<dbReference type="SUPFAM" id="SSF56529">
    <property type="entry name" value="FAH"/>
    <property type="match status" value="1"/>
</dbReference>
<dbReference type="PANTHER" id="PTHR42796">
    <property type="entry name" value="FUMARYLACETOACETATE HYDROLASE DOMAIN-CONTAINING PROTEIN 2A-RELATED"/>
    <property type="match status" value="1"/>
</dbReference>
<evidence type="ECO:0000256" key="1">
    <source>
        <dbReference type="ARBA" id="ARBA00010211"/>
    </source>
</evidence>
<gene>
    <name evidence="4" type="ORF">AN477_10455</name>
</gene>
<name>A0A0P9CDI0_9BACL</name>
<dbReference type="FunFam" id="3.90.850.10:FF:000002">
    <property type="entry name" value="2-hydroxyhepta-2,4-diene-1,7-dioate isomerase"/>
    <property type="match status" value="1"/>
</dbReference>
<feature type="domain" description="Fumarylacetoacetase-like C-terminal" evidence="3">
    <location>
        <begin position="88"/>
        <end position="294"/>
    </location>
</feature>
<evidence type="ECO:0000313" key="4">
    <source>
        <dbReference type="EMBL" id="KPV43795.1"/>
    </source>
</evidence>
<dbReference type="InterPro" id="IPR051121">
    <property type="entry name" value="FAH"/>
</dbReference>
<dbReference type="Proteomes" id="UP000050482">
    <property type="component" value="Unassembled WGS sequence"/>
</dbReference>
<dbReference type="PANTHER" id="PTHR42796:SF4">
    <property type="entry name" value="FUMARYLACETOACETATE HYDROLASE DOMAIN-CONTAINING PROTEIN 2A"/>
    <property type="match status" value="1"/>
</dbReference>
<dbReference type="STRING" id="471514.AN477_10455"/>
<evidence type="ECO:0000256" key="2">
    <source>
        <dbReference type="ARBA" id="ARBA00022723"/>
    </source>
</evidence>
<protein>
    <submittedName>
        <fullName evidence="4">5-carboxymethyl-2-hydroxymuconate isomerase</fullName>
    </submittedName>
</protein>
<dbReference type="Pfam" id="PF01557">
    <property type="entry name" value="FAA_hydrolase"/>
    <property type="match status" value="1"/>
</dbReference>
<dbReference type="PATRIC" id="fig|471514.4.peg.5148"/>
<dbReference type="GO" id="GO:0046872">
    <property type="term" value="F:metal ion binding"/>
    <property type="evidence" value="ECO:0007669"/>
    <property type="project" value="UniProtKB-KW"/>
</dbReference>
<evidence type="ECO:0000313" key="5">
    <source>
        <dbReference type="Proteomes" id="UP000050482"/>
    </source>
</evidence>
<organism evidence="4 5">
    <name type="scientific">Alicyclobacillus ferrooxydans</name>
    <dbReference type="NCBI Taxonomy" id="471514"/>
    <lineage>
        <taxon>Bacteria</taxon>
        <taxon>Bacillati</taxon>
        <taxon>Bacillota</taxon>
        <taxon>Bacilli</taxon>
        <taxon>Bacillales</taxon>
        <taxon>Alicyclobacillaceae</taxon>
        <taxon>Alicyclobacillus</taxon>
    </lineage>
</organism>